<sequence length="358" mass="41590">MQYPPHGANFQSLYERFQIPMPEMVYDLSENVNAFGFPPMIKEQWFQLLNKISVYPHPEAEPLRSLLAKKLNVQRETLLLGNGAAELLTFFAGRFSNRKVIIVHPTFSEYKMTLEAQGAELIELVVQEIETYRLPIVQIKEHMEEAACLYLCNPNNPTGSLIPKESIEELLICGEETGCEILVDEAFMDWTEESESVIPLIGRYPNLTVLRSMTKMYGIAGIRLGYLVGRKELVEELESRLPHWHVNALAIEIGKMCLEDENFRRESIAKHASIKRNLEHFLRKHQCKTTNSVTNFLCFQLTDPEETRDFYFYCLRNGIVLRHTENFIGMDGKWLRIGVKREEAMKKFQQVMDEWYGK</sequence>
<dbReference type="Gene3D" id="3.40.640.10">
    <property type="entry name" value="Type I PLP-dependent aspartate aminotransferase-like (Major domain)"/>
    <property type="match status" value="1"/>
</dbReference>
<evidence type="ECO:0000259" key="2">
    <source>
        <dbReference type="Pfam" id="PF00155"/>
    </source>
</evidence>
<feature type="domain" description="Aminotransferase class I/classII large" evidence="2">
    <location>
        <begin position="25"/>
        <end position="346"/>
    </location>
</feature>
<dbReference type="Gene3D" id="3.90.1150.10">
    <property type="entry name" value="Aspartate Aminotransferase, domain 1"/>
    <property type="match status" value="1"/>
</dbReference>
<dbReference type="InterPro" id="IPR015422">
    <property type="entry name" value="PyrdxlP-dep_Trfase_small"/>
</dbReference>
<comment type="similarity">
    <text evidence="1">Belongs to the class-I pyridoxal-phosphate-dependent aminotransferase family.</text>
</comment>
<reference evidence="4" key="1">
    <citation type="journal article" date="2019" name="Int. J. Syst. Evol. Microbiol.">
        <title>The Global Catalogue of Microorganisms (GCM) 10K type strain sequencing project: providing services to taxonomists for standard genome sequencing and annotation.</title>
        <authorList>
            <consortium name="The Broad Institute Genomics Platform"/>
            <consortium name="The Broad Institute Genome Sequencing Center for Infectious Disease"/>
            <person name="Wu L."/>
            <person name="Ma J."/>
        </authorList>
    </citation>
    <scope>NUCLEOTIDE SEQUENCE [LARGE SCALE GENOMIC DNA]</scope>
    <source>
        <strain evidence="4">CCUG 56331</strain>
    </source>
</reference>
<organism evidence="3 4">
    <name type="scientific">Ureibacillus suwonensis</name>
    <dbReference type="NCBI Taxonomy" id="313007"/>
    <lineage>
        <taxon>Bacteria</taxon>
        <taxon>Bacillati</taxon>
        <taxon>Bacillota</taxon>
        <taxon>Bacilli</taxon>
        <taxon>Bacillales</taxon>
        <taxon>Caryophanaceae</taxon>
        <taxon>Ureibacillus</taxon>
    </lineage>
</organism>
<dbReference type="PANTHER" id="PTHR42885">
    <property type="entry name" value="HISTIDINOL-PHOSPHATE AMINOTRANSFERASE-RELATED"/>
    <property type="match status" value="1"/>
</dbReference>
<keyword evidence="1 3" id="KW-0032">Aminotransferase</keyword>
<evidence type="ECO:0000313" key="3">
    <source>
        <dbReference type="EMBL" id="MFC5541157.1"/>
    </source>
</evidence>
<dbReference type="Pfam" id="PF00155">
    <property type="entry name" value="Aminotran_1_2"/>
    <property type="match status" value="1"/>
</dbReference>
<comment type="caution">
    <text evidence="3">The sequence shown here is derived from an EMBL/GenBank/DDBJ whole genome shotgun (WGS) entry which is preliminary data.</text>
</comment>
<evidence type="ECO:0000313" key="4">
    <source>
        <dbReference type="Proteomes" id="UP001595978"/>
    </source>
</evidence>
<dbReference type="PROSITE" id="PS00105">
    <property type="entry name" value="AA_TRANSFER_CLASS_1"/>
    <property type="match status" value="1"/>
</dbReference>
<protein>
    <recommendedName>
        <fullName evidence="1">Aminotransferase</fullName>
        <ecNumber evidence="1">2.6.1.-</ecNumber>
    </recommendedName>
</protein>
<dbReference type="RefSeq" id="WP_390308976.1">
    <property type="nucleotide sequence ID" value="NZ_JBHSNQ010000048.1"/>
</dbReference>
<dbReference type="InterPro" id="IPR004838">
    <property type="entry name" value="NHTrfase_class1_PyrdxlP-BS"/>
</dbReference>
<keyword evidence="4" id="KW-1185">Reference proteome</keyword>
<dbReference type="CDD" id="cd00609">
    <property type="entry name" value="AAT_like"/>
    <property type="match status" value="1"/>
</dbReference>
<dbReference type="SUPFAM" id="SSF53383">
    <property type="entry name" value="PLP-dependent transferases"/>
    <property type="match status" value="1"/>
</dbReference>
<dbReference type="GO" id="GO:0004400">
    <property type="term" value="F:histidinol-phosphate transaminase activity"/>
    <property type="evidence" value="ECO:0007669"/>
    <property type="project" value="UniProtKB-EC"/>
</dbReference>
<dbReference type="InterPro" id="IPR004839">
    <property type="entry name" value="Aminotransferase_I/II_large"/>
</dbReference>
<proteinExistence type="inferred from homology"/>
<evidence type="ECO:0000256" key="1">
    <source>
        <dbReference type="RuleBase" id="RU000481"/>
    </source>
</evidence>
<comment type="cofactor">
    <cofactor evidence="1">
        <name>pyridoxal 5'-phosphate</name>
        <dbReference type="ChEBI" id="CHEBI:597326"/>
    </cofactor>
</comment>
<name>A0ABW0RAR0_9BACL</name>
<keyword evidence="1 3" id="KW-0808">Transferase</keyword>
<accession>A0ABW0RAR0</accession>
<dbReference type="InterPro" id="IPR015424">
    <property type="entry name" value="PyrdxlP-dep_Trfase"/>
</dbReference>
<dbReference type="Proteomes" id="UP001595978">
    <property type="component" value="Unassembled WGS sequence"/>
</dbReference>
<gene>
    <name evidence="3" type="ORF">ACFPOH_05110</name>
</gene>
<dbReference type="InterPro" id="IPR015421">
    <property type="entry name" value="PyrdxlP-dep_Trfase_major"/>
</dbReference>
<dbReference type="EC" id="2.6.1.-" evidence="1"/>
<dbReference type="EMBL" id="JBHSNQ010000048">
    <property type="protein sequence ID" value="MFC5541157.1"/>
    <property type="molecule type" value="Genomic_DNA"/>
</dbReference>